<evidence type="ECO:0000259" key="3">
    <source>
        <dbReference type="Pfam" id="PF17168"/>
    </source>
</evidence>
<feature type="chain" id="PRO_5004067385" evidence="1">
    <location>
        <begin position="19"/>
        <end position="677"/>
    </location>
</feature>
<dbReference type="EMBL" id="JH795865">
    <property type="protein sequence ID" value="EJU00939.1"/>
    <property type="molecule type" value="Genomic_DNA"/>
</dbReference>
<feature type="signal peptide" evidence="1">
    <location>
        <begin position="1"/>
        <end position="18"/>
    </location>
</feature>
<evidence type="ECO:0000313" key="4">
    <source>
        <dbReference type="EMBL" id="EJU00939.1"/>
    </source>
</evidence>
<dbReference type="STRING" id="1858805.M5FWY9"/>
<dbReference type="OMA" id="WAGMIRV"/>
<keyword evidence="5" id="KW-1185">Reference proteome</keyword>
<evidence type="ECO:0000256" key="1">
    <source>
        <dbReference type="SAM" id="SignalP"/>
    </source>
</evidence>
<accession>M5FWY9</accession>
<dbReference type="InterPro" id="IPR032514">
    <property type="entry name" value="GtaA_central"/>
</dbReference>
<sequence>MTQTCILAFLSALTVVVAISWTATPFNPLSIPLAVRSPSLSCWLPGGNDGGNLAGQWPEFWTGATLGWAGYVRVDNTTYVYMGAPSVPNLSPPLATQTNFAFTSTQSIFKLNAGPITLPASFLSPIEPNDLLRQSLPFSYLAISVESNDGAPHSVQIYSDISAEWVSGDDALVASWSTHTGDIMTHQVQLRTQELFSEVNEHTQYGAAYYSVASGGTYQTGADVNVRTQFINNGKLTNTEDTNYRAVDQNWPVFGHAFDLGSVRAATAPIVFSIGHARDPALQYIVMNDASKMAYSMLLRFSSGITLVHSPPPMPSTLTYTPMRVQSPRTTQPSSLSPPVKPLVLELTIGTSSDDILMFMKEISSDGNVNTVDVIFPAYPIFLYTNPALARYLLEPLFQYQNTGQSPNKWSGHDMGSHYPNATGHNDGSDEAMPVEESGNMVIMSAAYMKATGDSALGSSYYNLLQQWTSFLINDSLIPANQISTDDFAGALANQTNLAIKGIVGIAGMSQIASALGKTVDAQYYSSIAQSYVPLFEGFATSKDGSHLDLSYGNDSSWGITYNLYADKLLQANLFPDHLYEMQTDWYPTVKQPYGIPLDTRHLYTKTDWQIFMSAGVTSNSTRDLFIESVASFQKGGLTNEPFPDLYDTNTGEQDVIQFKARPVVGGHFAHLALKAL</sequence>
<protein>
    <submittedName>
        <fullName evidence="4">DUF1793-domain-containing protein</fullName>
    </submittedName>
</protein>
<dbReference type="RefSeq" id="XP_040627836.1">
    <property type="nucleotide sequence ID" value="XM_040768621.1"/>
</dbReference>
<dbReference type="OrthoDB" id="3918848at2759"/>
<evidence type="ECO:0000259" key="2">
    <source>
        <dbReference type="Pfam" id="PF16335"/>
    </source>
</evidence>
<dbReference type="Pfam" id="PF16335">
    <property type="entry name" value="GtaA_6_Hairpin"/>
    <property type="match status" value="1"/>
</dbReference>
<dbReference type="Proteomes" id="UP000030653">
    <property type="component" value="Unassembled WGS sequence"/>
</dbReference>
<feature type="domain" description="Glutaminase A N-terminal" evidence="3">
    <location>
        <begin position="105"/>
        <end position="289"/>
    </location>
</feature>
<evidence type="ECO:0000313" key="5">
    <source>
        <dbReference type="Proteomes" id="UP000030653"/>
    </source>
</evidence>
<dbReference type="SUPFAM" id="SSF48208">
    <property type="entry name" value="Six-hairpin glycosidases"/>
    <property type="match status" value="1"/>
</dbReference>
<organism evidence="4 5">
    <name type="scientific">Dacryopinax primogenitus (strain DJM 731)</name>
    <name type="common">Brown rot fungus</name>
    <dbReference type="NCBI Taxonomy" id="1858805"/>
    <lineage>
        <taxon>Eukaryota</taxon>
        <taxon>Fungi</taxon>
        <taxon>Dikarya</taxon>
        <taxon>Basidiomycota</taxon>
        <taxon>Agaricomycotina</taxon>
        <taxon>Dacrymycetes</taxon>
        <taxon>Dacrymycetales</taxon>
        <taxon>Dacrymycetaceae</taxon>
        <taxon>Dacryopinax</taxon>
    </lineage>
</organism>
<dbReference type="AlphaFoldDB" id="M5FWY9"/>
<dbReference type="HOGENOM" id="CLU_008020_1_0_1"/>
<feature type="domain" description="Glutaminase A central" evidence="2">
    <location>
        <begin position="346"/>
        <end position="672"/>
    </location>
</feature>
<dbReference type="PANTHER" id="PTHR31987">
    <property type="entry name" value="GLUTAMINASE A-RELATED"/>
    <property type="match status" value="1"/>
</dbReference>
<dbReference type="InterPro" id="IPR008928">
    <property type="entry name" value="6-hairpin_glycosidase_sf"/>
</dbReference>
<reference evidence="4 5" key="1">
    <citation type="journal article" date="2012" name="Science">
        <title>The Paleozoic origin of enzymatic lignin decomposition reconstructed from 31 fungal genomes.</title>
        <authorList>
            <person name="Floudas D."/>
            <person name="Binder M."/>
            <person name="Riley R."/>
            <person name="Barry K."/>
            <person name="Blanchette R.A."/>
            <person name="Henrissat B."/>
            <person name="Martinez A.T."/>
            <person name="Otillar R."/>
            <person name="Spatafora J.W."/>
            <person name="Yadav J.S."/>
            <person name="Aerts A."/>
            <person name="Benoit I."/>
            <person name="Boyd A."/>
            <person name="Carlson A."/>
            <person name="Copeland A."/>
            <person name="Coutinho P.M."/>
            <person name="de Vries R.P."/>
            <person name="Ferreira P."/>
            <person name="Findley K."/>
            <person name="Foster B."/>
            <person name="Gaskell J."/>
            <person name="Glotzer D."/>
            <person name="Gorecki P."/>
            <person name="Heitman J."/>
            <person name="Hesse C."/>
            <person name="Hori C."/>
            <person name="Igarashi K."/>
            <person name="Jurgens J.A."/>
            <person name="Kallen N."/>
            <person name="Kersten P."/>
            <person name="Kohler A."/>
            <person name="Kuees U."/>
            <person name="Kumar T.K.A."/>
            <person name="Kuo A."/>
            <person name="LaButti K."/>
            <person name="Larrondo L.F."/>
            <person name="Lindquist E."/>
            <person name="Ling A."/>
            <person name="Lombard V."/>
            <person name="Lucas S."/>
            <person name="Lundell T."/>
            <person name="Martin R."/>
            <person name="McLaughlin D.J."/>
            <person name="Morgenstern I."/>
            <person name="Morin E."/>
            <person name="Murat C."/>
            <person name="Nagy L.G."/>
            <person name="Nolan M."/>
            <person name="Ohm R.A."/>
            <person name="Patyshakuliyeva A."/>
            <person name="Rokas A."/>
            <person name="Ruiz-Duenas F.J."/>
            <person name="Sabat G."/>
            <person name="Salamov A."/>
            <person name="Samejima M."/>
            <person name="Schmutz J."/>
            <person name="Slot J.C."/>
            <person name="St John F."/>
            <person name="Stenlid J."/>
            <person name="Sun H."/>
            <person name="Sun S."/>
            <person name="Syed K."/>
            <person name="Tsang A."/>
            <person name="Wiebenga A."/>
            <person name="Young D."/>
            <person name="Pisabarro A."/>
            <person name="Eastwood D.C."/>
            <person name="Martin F."/>
            <person name="Cullen D."/>
            <person name="Grigoriev I.V."/>
            <person name="Hibbett D.S."/>
        </authorList>
    </citation>
    <scope>NUCLEOTIDE SEQUENCE [LARGE SCALE GENOMIC DNA]</scope>
    <source>
        <strain evidence="4 5">DJM-731 SS1</strain>
    </source>
</reference>
<dbReference type="InterPro" id="IPR033433">
    <property type="entry name" value="GtaA_N"/>
</dbReference>
<dbReference type="InterPro" id="IPR052743">
    <property type="entry name" value="Glutaminase_GtaA"/>
</dbReference>
<dbReference type="GeneID" id="63683683"/>
<dbReference type="Pfam" id="PF17168">
    <property type="entry name" value="DUF5127"/>
    <property type="match status" value="1"/>
</dbReference>
<keyword evidence="1" id="KW-0732">Signal</keyword>
<dbReference type="GO" id="GO:0005975">
    <property type="term" value="P:carbohydrate metabolic process"/>
    <property type="evidence" value="ECO:0007669"/>
    <property type="project" value="InterPro"/>
</dbReference>
<proteinExistence type="predicted"/>
<gene>
    <name evidence="4" type="ORF">DACRYDRAFT_108284</name>
</gene>
<dbReference type="PANTHER" id="PTHR31987:SF1">
    <property type="entry name" value="GLUTAMINASE A"/>
    <property type="match status" value="1"/>
</dbReference>
<name>M5FWY9_DACPD</name>